<evidence type="ECO:0000256" key="3">
    <source>
        <dbReference type="ARBA" id="ARBA00022989"/>
    </source>
</evidence>
<keyword evidence="3 5" id="KW-1133">Transmembrane helix</keyword>
<reference evidence="6 7" key="1">
    <citation type="submission" date="2020-10" db="EMBL/GenBank/DDBJ databases">
        <title>Plant Genome Project.</title>
        <authorList>
            <person name="Zhang R.-G."/>
        </authorList>
    </citation>
    <scope>NUCLEOTIDE SEQUENCE [LARGE SCALE GENOMIC DNA]</scope>
    <source>
        <strain evidence="6">FAFU-HL-1</strain>
        <tissue evidence="6">Leaf</tissue>
    </source>
</reference>
<feature type="transmembrane region" description="Helical" evidence="5">
    <location>
        <begin position="72"/>
        <end position="93"/>
    </location>
</feature>
<keyword evidence="2 5" id="KW-0812">Transmembrane</keyword>
<gene>
    <name evidence="6" type="ORF">SADUNF_Sadunf11G0089000</name>
</gene>
<comment type="subcellular location">
    <subcellularLocation>
        <location evidence="1">Membrane</location>
        <topology evidence="1">Multi-pass membrane protein</topology>
    </subcellularLocation>
</comment>
<dbReference type="AlphaFoldDB" id="A0A835JM98"/>
<keyword evidence="4 5" id="KW-0472">Membrane</keyword>
<evidence type="ECO:0000256" key="1">
    <source>
        <dbReference type="ARBA" id="ARBA00004141"/>
    </source>
</evidence>
<dbReference type="EMBL" id="JADGMS010000011">
    <property type="protein sequence ID" value="KAF9672868.1"/>
    <property type="molecule type" value="Genomic_DNA"/>
</dbReference>
<comment type="caution">
    <text evidence="6">The sequence shown here is derived from an EMBL/GenBank/DDBJ whole genome shotgun (WGS) entry which is preliminary data.</text>
</comment>
<sequence>MKYNTCHVTGFRFCFLTQVRLLFTCKRRSRTKPGQLTILASTFRVMLTMHFSGKFLIEHPLSWKKRTEKKAIIIIILMAPIYAINSFVGLVHFQGSKHWNTSNDFNFIFTELRNWYLQEVLAFGEQLLEHINKQKHGSRLDQGSQLSNLLPKKTVTHCSNMNHHTLKLLKYWTCQFVVILPICCDSIWGSWTFKIILNGI</sequence>
<evidence type="ECO:0000313" key="6">
    <source>
        <dbReference type="EMBL" id="KAF9672868.1"/>
    </source>
</evidence>
<evidence type="ECO:0000256" key="5">
    <source>
        <dbReference type="SAM" id="Phobius"/>
    </source>
</evidence>
<dbReference type="InterPro" id="IPR005178">
    <property type="entry name" value="Ostalpha/TMEM184C"/>
</dbReference>
<organism evidence="6 7">
    <name type="scientific">Salix dunnii</name>
    <dbReference type="NCBI Taxonomy" id="1413687"/>
    <lineage>
        <taxon>Eukaryota</taxon>
        <taxon>Viridiplantae</taxon>
        <taxon>Streptophyta</taxon>
        <taxon>Embryophyta</taxon>
        <taxon>Tracheophyta</taxon>
        <taxon>Spermatophyta</taxon>
        <taxon>Magnoliopsida</taxon>
        <taxon>eudicotyledons</taxon>
        <taxon>Gunneridae</taxon>
        <taxon>Pentapetalae</taxon>
        <taxon>rosids</taxon>
        <taxon>fabids</taxon>
        <taxon>Malpighiales</taxon>
        <taxon>Salicaceae</taxon>
        <taxon>Saliceae</taxon>
        <taxon>Salix</taxon>
    </lineage>
</organism>
<dbReference type="GO" id="GO:0016020">
    <property type="term" value="C:membrane"/>
    <property type="evidence" value="ECO:0007669"/>
    <property type="project" value="UniProtKB-SubCell"/>
</dbReference>
<dbReference type="PANTHER" id="PTHR23423">
    <property type="entry name" value="ORGANIC SOLUTE TRANSPORTER-RELATED"/>
    <property type="match status" value="1"/>
</dbReference>
<accession>A0A835JM98</accession>
<proteinExistence type="predicted"/>
<keyword evidence="7" id="KW-1185">Reference proteome</keyword>
<dbReference type="Pfam" id="PF03619">
    <property type="entry name" value="Solute_trans_a"/>
    <property type="match status" value="1"/>
</dbReference>
<evidence type="ECO:0000256" key="4">
    <source>
        <dbReference type="ARBA" id="ARBA00023136"/>
    </source>
</evidence>
<evidence type="ECO:0000313" key="7">
    <source>
        <dbReference type="Proteomes" id="UP000657918"/>
    </source>
</evidence>
<protein>
    <submittedName>
        <fullName evidence="6">Uncharacterized protein</fullName>
    </submittedName>
</protein>
<evidence type="ECO:0000256" key="2">
    <source>
        <dbReference type="ARBA" id="ARBA00022692"/>
    </source>
</evidence>
<dbReference type="Proteomes" id="UP000657918">
    <property type="component" value="Chromosome 11"/>
</dbReference>
<name>A0A835JM98_9ROSI</name>